<dbReference type="VEuPathDB" id="VectorBase:PHUM359190"/>
<evidence type="ECO:0000313" key="15">
    <source>
        <dbReference type="EMBL" id="EEB15270.1"/>
    </source>
</evidence>
<evidence type="ECO:0000256" key="12">
    <source>
        <dbReference type="ARBA" id="ARBA00023254"/>
    </source>
</evidence>
<evidence type="ECO:0000256" key="3">
    <source>
        <dbReference type="ARBA" id="ARBA00022722"/>
    </source>
</evidence>
<proteinExistence type="predicted"/>
<evidence type="ECO:0000256" key="14">
    <source>
        <dbReference type="SAM" id="MobiDB-lite"/>
    </source>
</evidence>
<protein>
    <submittedName>
        <fullName evidence="15 16">Crossover junction endonuclease EME1, putative</fullName>
    </submittedName>
</protein>
<keyword evidence="8" id="KW-0460">Magnesium</keyword>
<evidence type="ECO:0000256" key="2">
    <source>
        <dbReference type="ARBA" id="ARBA00004123"/>
    </source>
</evidence>
<dbReference type="GO" id="GO:0048476">
    <property type="term" value="C:Holliday junction resolvase complex"/>
    <property type="evidence" value="ECO:0007669"/>
    <property type="project" value="InterPro"/>
</dbReference>
<keyword evidence="4" id="KW-0479">Metal-binding</keyword>
<dbReference type="KEGG" id="phu:Phum_PHUM359190"/>
<dbReference type="InParanoid" id="E0VPG4"/>
<accession>E0VPG4</accession>
<keyword evidence="7" id="KW-0378">Hydrolase</keyword>
<evidence type="ECO:0000256" key="8">
    <source>
        <dbReference type="ARBA" id="ARBA00022842"/>
    </source>
</evidence>
<name>E0VPG4_PEDHC</name>
<dbReference type="OrthoDB" id="343092at2759"/>
<keyword evidence="3" id="KW-0540">Nuclease</keyword>
<dbReference type="EMBL" id="DS235366">
    <property type="protein sequence ID" value="EEB15270.1"/>
    <property type="molecule type" value="Genomic_DNA"/>
</dbReference>
<evidence type="ECO:0000256" key="1">
    <source>
        <dbReference type="ARBA" id="ARBA00001946"/>
    </source>
</evidence>
<dbReference type="AlphaFoldDB" id="E0VPG4"/>
<dbReference type="CTD" id="8232110"/>
<keyword evidence="9" id="KW-0233">DNA recombination</keyword>
<evidence type="ECO:0000256" key="11">
    <source>
        <dbReference type="ARBA" id="ARBA00023242"/>
    </source>
</evidence>
<dbReference type="EMBL" id="AAZO01004173">
    <property type="status" value="NOT_ANNOTATED_CDS"/>
    <property type="molecule type" value="Genomic_DNA"/>
</dbReference>
<dbReference type="FunCoup" id="E0VPG4">
    <property type="interactions" value="490"/>
</dbReference>
<organism>
    <name type="scientific">Pediculus humanus subsp. corporis</name>
    <name type="common">Body louse</name>
    <dbReference type="NCBI Taxonomy" id="121224"/>
    <lineage>
        <taxon>Eukaryota</taxon>
        <taxon>Metazoa</taxon>
        <taxon>Ecdysozoa</taxon>
        <taxon>Arthropoda</taxon>
        <taxon>Hexapoda</taxon>
        <taxon>Insecta</taxon>
        <taxon>Pterygota</taxon>
        <taxon>Neoptera</taxon>
        <taxon>Paraneoptera</taxon>
        <taxon>Psocodea</taxon>
        <taxon>Troctomorpha</taxon>
        <taxon>Phthiraptera</taxon>
        <taxon>Anoplura</taxon>
        <taxon>Pediculidae</taxon>
        <taxon>Pediculus</taxon>
    </lineage>
</organism>
<keyword evidence="11" id="KW-0539">Nucleus</keyword>
<evidence type="ECO:0000313" key="16">
    <source>
        <dbReference type="EnsemblMetazoa" id="PHUM359190-PA"/>
    </source>
</evidence>
<keyword evidence="6" id="KW-0227">DNA damage</keyword>
<evidence type="ECO:0000256" key="10">
    <source>
        <dbReference type="ARBA" id="ARBA00023204"/>
    </source>
</evidence>
<reference evidence="16" key="3">
    <citation type="submission" date="2020-05" db="UniProtKB">
        <authorList>
            <consortium name="EnsemblMetazoa"/>
        </authorList>
    </citation>
    <scope>IDENTIFICATION</scope>
    <source>
        <strain evidence="16">USDA</strain>
    </source>
</reference>
<comment type="cofactor">
    <cofactor evidence="1">
        <name>Mg(2+)</name>
        <dbReference type="ChEBI" id="CHEBI:18420"/>
    </cofactor>
</comment>
<feature type="region of interest" description="Disordered" evidence="14">
    <location>
        <begin position="1"/>
        <end position="25"/>
    </location>
</feature>
<dbReference type="GO" id="GO:0006302">
    <property type="term" value="P:double-strand break repair"/>
    <property type="evidence" value="ECO:0007669"/>
    <property type="project" value="TreeGrafter"/>
</dbReference>
<feature type="region of interest" description="Disordered" evidence="14">
    <location>
        <begin position="44"/>
        <end position="75"/>
    </location>
</feature>
<keyword evidence="17" id="KW-1185">Reference proteome</keyword>
<dbReference type="GO" id="GO:0008821">
    <property type="term" value="F:crossover junction DNA endonuclease activity"/>
    <property type="evidence" value="ECO:0007669"/>
    <property type="project" value="TreeGrafter"/>
</dbReference>
<evidence type="ECO:0000313" key="17">
    <source>
        <dbReference type="Proteomes" id="UP000009046"/>
    </source>
</evidence>
<evidence type="ECO:0000256" key="9">
    <source>
        <dbReference type="ARBA" id="ARBA00023172"/>
    </source>
</evidence>
<dbReference type="HOGENOM" id="CLU_034409_0_0_1"/>
<dbReference type="Pfam" id="PF21292">
    <property type="entry name" value="EME1-MUS81_C"/>
    <property type="match status" value="1"/>
</dbReference>
<dbReference type="Gene3D" id="3.40.50.10130">
    <property type="match status" value="1"/>
</dbReference>
<dbReference type="Proteomes" id="UP000009046">
    <property type="component" value="Unassembled WGS sequence"/>
</dbReference>
<keyword evidence="10" id="KW-0234">DNA repair</keyword>
<dbReference type="GO" id="GO:0000712">
    <property type="term" value="P:resolution of meiotic recombination intermediates"/>
    <property type="evidence" value="ECO:0007669"/>
    <property type="project" value="TreeGrafter"/>
</dbReference>
<dbReference type="InterPro" id="IPR033310">
    <property type="entry name" value="Mms4/EME1/EME2"/>
</dbReference>
<dbReference type="GeneID" id="8232110"/>
<keyword evidence="5 15" id="KW-0255">Endonuclease</keyword>
<gene>
    <name evidence="16" type="primary">8232110</name>
    <name evidence="15" type="ORF">Phum_PHUM359190</name>
</gene>
<dbReference type="RefSeq" id="XP_002428008.1">
    <property type="nucleotide sequence ID" value="XM_002427963.1"/>
</dbReference>
<dbReference type="OMA" id="VWAAGEQ"/>
<evidence type="ECO:0000256" key="6">
    <source>
        <dbReference type="ARBA" id="ARBA00022763"/>
    </source>
</evidence>
<dbReference type="GO" id="GO:0031573">
    <property type="term" value="P:mitotic intra-S DNA damage checkpoint signaling"/>
    <property type="evidence" value="ECO:0007669"/>
    <property type="project" value="TreeGrafter"/>
</dbReference>
<dbReference type="GO" id="GO:0005634">
    <property type="term" value="C:nucleus"/>
    <property type="evidence" value="ECO:0007669"/>
    <property type="project" value="UniProtKB-SubCell"/>
</dbReference>
<sequence>MEVIEILSDSENSHSSNDIKNSVTSANNENDVFLVDWNDEVYPPTDYPINEEPFENEGLVNSKETDGNAASSTKENDFLSKNFNFPQKDLLSTSNYDVSDVSDTSNLSVSPLKSNSLKNLLQKSPKEKRIKNKLSQEEKQLAKDLKEQKKQEREKLKEVKKAEQLRQKNVKAILIENQRNLKPEENIKFLKVHIDNEIVNLNLGGNIITLLQQNDIQYTVQSQIKSHVITWSKKKIHKELNDFGEFIEKIEYKDETELLYVIDWKKTINLINDDELLSHLETIRTAYIEKKITLVICGLQKYFEFWKNKKNNDSKGKGNKLTELERMYKESPLVTKDQLEFALCDLQLLGKHNCRLLEKPEELSALVLNITKSLSQIDYKIDKQKRQEDDFEWFAKGDFSQTVKIDKNGNGLINLWQQQICQFSTVGVDTAQAIVSQYKSPLALVKKYKSCLNSEEEILVCCLRIEDLDLS</sequence>
<feature type="compositionally biased region" description="Polar residues" evidence="14">
    <location>
        <begin position="9"/>
        <end position="25"/>
    </location>
</feature>
<comment type="subcellular location">
    <subcellularLocation>
        <location evidence="2">Nucleus</location>
    </subcellularLocation>
</comment>
<reference evidence="15" key="2">
    <citation type="submission" date="2007-04" db="EMBL/GenBank/DDBJ databases">
        <title>The genome of the human body louse.</title>
        <authorList>
            <consortium name="The Human Body Louse Genome Consortium"/>
            <person name="Kirkness E."/>
            <person name="Walenz B."/>
            <person name="Hass B."/>
            <person name="Bruggner R."/>
            <person name="Strausberg R."/>
        </authorList>
    </citation>
    <scope>NUCLEOTIDE SEQUENCE</scope>
    <source>
        <strain evidence="15">USDA</strain>
    </source>
</reference>
<dbReference type="EnsemblMetazoa" id="PHUM359190-RA">
    <property type="protein sequence ID" value="PHUM359190-PA"/>
    <property type="gene ID" value="PHUM359190"/>
</dbReference>
<dbReference type="PANTHER" id="PTHR21077">
    <property type="entry name" value="EME1 PROTEIN"/>
    <property type="match status" value="1"/>
</dbReference>
<evidence type="ECO:0000256" key="5">
    <source>
        <dbReference type="ARBA" id="ARBA00022759"/>
    </source>
</evidence>
<evidence type="ECO:0000256" key="7">
    <source>
        <dbReference type="ARBA" id="ARBA00022801"/>
    </source>
</evidence>
<dbReference type="eggNOG" id="ENOG502R8ER">
    <property type="taxonomic scope" value="Eukaryota"/>
</dbReference>
<evidence type="ECO:0000256" key="4">
    <source>
        <dbReference type="ARBA" id="ARBA00022723"/>
    </source>
</evidence>
<keyword evidence="13" id="KW-0175">Coiled coil</keyword>
<dbReference type="STRING" id="121224.E0VPG4"/>
<reference evidence="15" key="1">
    <citation type="submission" date="2007-04" db="EMBL/GenBank/DDBJ databases">
        <title>Annotation of Pediculus humanus corporis strain USDA.</title>
        <authorList>
            <person name="Kirkness E."/>
            <person name="Hannick L."/>
            <person name="Hass B."/>
            <person name="Bruggner R."/>
            <person name="Lawson D."/>
            <person name="Bidwell S."/>
            <person name="Joardar V."/>
            <person name="Caler E."/>
            <person name="Walenz B."/>
            <person name="Inman J."/>
            <person name="Schobel S."/>
            <person name="Galinsky K."/>
            <person name="Amedeo P."/>
            <person name="Strausberg R."/>
        </authorList>
    </citation>
    <scope>NUCLEOTIDE SEQUENCE</scope>
    <source>
        <strain evidence="15">USDA</strain>
    </source>
</reference>
<dbReference type="Gene3D" id="1.10.150.670">
    <property type="entry name" value="Crossover junction endonuclease EME1, DNA-binding domain"/>
    <property type="match status" value="1"/>
</dbReference>
<dbReference type="InterPro" id="IPR042530">
    <property type="entry name" value="EME1/EME2_C"/>
</dbReference>
<dbReference type="GO" id="GO:0031297">
    <property type="term" value="P:replication fork processing"/>
    <property type="evidence" value="ECO:0007669"/>
    <property type="project" value="TreeGrafter"/>
</dbReference>
<dbReference type="GO" id="GO:0046872">
    <property type="term" value="F:metal ion binding"/>
    <property type="evidence" value="ECO:0007669"/>
    <property type="project" value="UniProtKB-KW"/>
</dbReference>
<dbReference type="PANTHER" id="PTHR21077:SF5">
    <property type="entry name" value="CROSSOVER JUNCTION ENDONUCLEASE MMS4"/>
    <property type="match status" value="1"/>
</dbReference>
<keyword evidence="12" id="KW-0469">Meiosis</keyword>
<feature type="coiled-coil region" evidence="13">
    <location>
        <begin position="127"/>
        <end position="168"/>
    </location>
</feature>
<evidence type="ECO:0000256" key="13">
    <source>
        <dbReference type="SAM" id="Coils"/>
    </source>
</evidence>